<evidence type="ECO:0000313" key="1">
    <source>
        <dbReference type="EMBL" id="EEC95324.1"/>
    </source>
</evidence>
<evidence type="ECO:0000313" key="2">
    <source>
        <dbReference type="Proteomes" id="UP000005510"/>
    </source>
</evidence>
<dbReference type="EMBL" id="ABYH01000351">
    <property type="protein sequence ID" value="EEC95324.1"/>
    <property type="molecule type" value="Genomic_DNA"/>
</dbReference>
<name>B7BE43_9BACT</name>
<proteinExistence type="predicted"/>
<dbReference type="HOGENOM" id="CLU_3273966_0_0_10"/>
<organism evidence="1 2">
    <name type="scientific">Parabacteroides johnsonii DSM 18315</name>
    <dbReference type="NCBI Taxonomy" id="537006"/>
    <lineage>
        <taxon>Bacteria</taxon>
        <taxon>Pseudomonadati</taxon>
        <taxon>Bacteroidota</taxon>
        <taxon>Bacteroidia</taxon>
        <taxon>Bacteroidales</taxon>
        <taxon>Tannerellaceae</taxon>
        <taxon>Parabacteroides</taxon>
    </lineage>
</organism>
<protein>
    <submittedName>
        <fullName evidence="1">Uncharacterized protein</fullName>
    </submittedName>
</protein>
<reference evidence="1 2" key="2">
    <citation type="submission" date="2008-10" db="EMBL/GenBank/DDBJ databases">
        <authorList>
            <person name="Fulton L."/>
            <person name="Clifton S."/>
            <person name="Fulton B."/>
            <person name="Xu J."/>
            <person name="Minx P."/>
            <person name="Pepin K.H."/>
            <person name="Johnson M."/>
            <person name="Bhonagiri V."/>
            <person name="Nash W.E."/>
            <person name="Mardis E.R."/>
            <person name="Wilson R.K."/>
        </authorList>
    </citation>
    <scope>NUCLEOTIDE SEQUENCE [LARGE SCALE GENOMIC DNA]</scope>
    <source>
        <strain evidence="1 2">DSM 18315</strain>
    </source>
</reference>
<dbReference type="AlphaFoldDB" id="B7BE43"/>
<sequence length="41" mass="4849">MSVFSLTTVLAQYSHKHLRAIRKHKINVILLTTKKIYNDEH</sequence>
<gene>
    <name evidence="1" type="ORF">PRABACTJOHN_03320</name>
</gene>
<dbReference type="Proteomes" id="UP000005510">
    <property type="component" value="Unassembled WGS sequence"/>
</dbReference>
<accession>B7BE43</accession>
<dbReference type="STRING" id="537006.PRABACTJOHN_03320"/>
<reference evidence="1 2" key="1">
    <citation type="submission" date="2008-10" db="EMBL/GenBank/DDBJ databases">
        <title>Draft genome sequence of Parabacteroides johnsonii (DSM 18315).</title>
        <authorList>
            <person name="Sudarsanam P."/>
            <person name="Ley R."/>
            <person name="Guruge J."/>
            <person name="Turnbaugh P.J."/>
            <person name="Mahowald M."/>
            <person name="Liep D."/>
            <person name="Gordon J."/>
        </authorList>
    </citation>
    <scope>NUCLEOTIDE SEQUENCE [LARGE SCALE GENOMIC DNA]</scope>
    <source>
        <strain evidence="1 2">DSM 18315</strain>
    </source>
</reference>
<comment type="caution">
    <text evidence="1">The sequence shown here is derived from an EMBL/GenBank/DDBJ whole genome shotgun (WGS) entry which is preliminary data.</text>
</comment>